<sequence length="121" mass="12827">MELQKSELAVILLLLLSTLAVGFVYLAATPSSLIPSAKTSHDGSVTIEGTLLHKETTYTGKHVLMTVKTIDGPIAVFIPANSDCYSTASKVEPGAILLITGKEQEYNGEPEIVASAIQIKL</sequence>
<feature type="domain" description="OB" evidence="1">
    <location>
        <begin position="45"/>
        <end position="119"/>
    </location>
</feature>
<evidence type="ECO:0000259" key="1">
    <source>
        <dbReference type="Pfam" id="PF01336"/>
    </source>
</evidence>
<dbReference type="EMBL" id="AM114193">
    <property type="protein sequence ID" value="CAJ35672.1"/>
    <property type="molecule type" value="Genomic_DNA"/>
</dbReference>
<organism evidence="2 3">
    <name type="scientific">Methanocella arvoryzae (strain DSM 22066 / NBRC 105507 / MRE50)</name>
    <dbReference type="NCBI Taxonomy" id="351160"/>
    <lineage>
        <taxon>Archaea</taxon>
        <taxon>Methanobacteriati</taxon>
        <taxon>Methanobacteriota</taxon>
        <taxon>Stenosarchaea group</taxon>
        <taxon>Methanomicrobia</taxon>
        <taxon>Methanocellales</taxon>
        <taxon>Methanocellaceae</taxon>
        <taxon>Methanocella</taxon>
    </lineage>
</organism>
<name>Q0W7H1_METAR</name>
<dbReference type="AlphaFoldDB" id="Q0W7H1"/>
<dbReference type="OrthoDB" id="92368at2157"/>
<keyword evidence="3" id="KW-1185">Reference proteome</keyword>
<gene>
    <name evidence="2" type="ORF">RCIX187</name>
</gene>
<reference evidence="2 3" key="1">
    <citation type="journal article" date="2006" name="Science">
        <title>Genome of rice cluster I archaea -- the key methane producers in the rice rhizosphere.</title>
        <authorList>
            <person name="Erkel C."/>
            <person name="Kube M."/>
            <person name="Reinhardt R."/>
            <person name="Liesack W."/>
        </authorList>
    </citation>
    <scope>NUCLEOTIDE SEQUENCE [LARGE SCALE GENOMIC DNA]</scope>
    <source>
        <strain evidence="3">DSM 22066 / NBRC 105507 / MRE50</strain>
    </source>
</reference>
<dbReference type="KEGG" id="rci:RCIX187"/>
<dbReference type="eggNOG" id="arCOG03400">
    <property type="taxonomic scope" value="Archaea"/>
</dbReference>
<dbReference type="RefSeq" id="WP_012036827.1">
    <property type="nucleotide sequence ID" value="NC_009464.1"/>
</dbReference>
<evidence type="ECO:0000313" key="2">
    <source>
        <dbReference type="EMBL" id="CAJ35672.1"/>
    </source>
</evidence>
<dbReference type="Proteomes" id="UP000000663">
    <property type="component" value="Chromosome"/>
</dbReference>
<evidence type="ECO:0000313" key="3">
    <source>
        <dbReference type="Proteomes" id="UP000000663"/>
    </source>
</evidence>
<dbReference type="Pfam" id="PF01336">
    <property type="entry name" value="tRNA_anti-codon"/>
    <property type="match status" value="1"/>
</dbReference>
<dbReference type="GO" id="GO:0003676">
    <property type="term" value="F:nucleic acid binding"/>
    <property type="evidence" value="ECO:0007669"/>
    <property type="project" value="InterPro"/>
</dbReference>
<proteinExistence type="predicted"/>
<dbReference type="GeneID" id="5144657"/>
<protein>
    <recommendedName>
        <fullName evidence="1">OB domain-containing protein</fullName>
    </recommendedName>
</protein>
<accession>Q0W7H1</accession>
<dbReference type="InterPro" id="IPR004365">
    <property type="entry name" value="NA-bd_OB_tRNA"/>
</dbReference>